<proteinExistence type="predicted"/>
<reference evidence="1" key="1">
    <citation type="journal article" date="2014" name="Front. Microbiol.">
        <title>High frequency of phylogenetically diverse reductive dehalogenase-homologous genes in deep subseafloor sedimentary metagenomes.</title>
        <authorList>
            <person name="Kawai M."/>
            <person name="Futagami T."/>
            <person name="Toyoda A."/>
            <person name="Takaki Y."/>
            <person name="Nishi S."/>
            <person name="Hori S."/>
            <person name="Arai W."/>
            <person name="Tsubouchi T."/>
            <person name="Morono Y."/>
            <person name="Uchiyama I."/>
            <person name="Ito T."/>
            <person name="Fujiyama A."/>
            <person name="Inagaki F."/>
            <person name="Takami H."/>
        </authorList>
    </citation>
    <scope>NUCLEOTIDE SEQUENCE</scope>
    <source>
        <strain evidence="1">Expedition CK06-06</strain>
    </source>
</reference>
<dbReference type="AlphaFoldDB" id="X0XH22"/>
<evidence type="ECO:0000313" key="1">
    <source>
        <dbReference type="EMBL" id="GAG35933.1"/>
    </source>
</evidence>
<organism evidence="1">
    <name type="scientific">marine sediment metagenome</name>
    <dbReference type="NCBI Taxonomy" id="412755"/>
    <lineage>
        <taxon>unclassified sequences</taxon>
        <taxon>metagenomes</taxon>
        <taxon>ecological metagenomes</taxon>
    </lineage>
</organism>
<feature type="non-terminal residue" evidence="1">
    <location>
        <position position="252"/>
    </location>
</feature>
<gene>
    <name evidence="1" type="ORF">S01H1_63478</name>
</gene>
<dbReference type="InterPro" id="IPR019198">
    <property type="entry name" value="Beta_propeller_containing"/>
</dbReference>
<comment type="caution">
    <text evidence="1">The sequence shown here is derived from an EMBL/GenBank/DDBJ whole genome shotgun (WGS) entry which is preliminary data.</text>
</comment>
<sequence>VSSRMIDGVLHLVVANYPEHYFDVLPLGTKEVETIEVVAAVLLPDFEVVDEDGAVITGDMVGWRNVYHPVDEDGFGMVTVISMDVRNEGQFSSVGIVATPGLVYASTEALYLTDTEWNIWGDTRETTDVYKFAFTEEGAVLAAVGQVPGRILNQYSMSEYEGVLRVATTTGPWFGIMERDEPANHVFVLAENNGALEVIGSIDDIAPGEEIQSARFVGSRGFLVTFEQIDPLFTLDLSDPSDPRIVGELKVP</sequence>
<name>X0XH22_9ZZZZ</name>
<accession>X0XH22</accession>
<dbReference type="Pfam" id="PF09826">
    <property type="entry name" value="Beta_propel"/>
    <property type="match status" value="1"/>
</dbReference>
<feature type="non-terminal residue" evidence="1">
    <location>
        <position position="1"/>
    </location>
</feature>
<protein>
    <submittedName>
        <fullName evidence="1">Uncharacterized protein</fullName>
    </submittedName>
</protein>
<dbReference type="EMBL" id="BARS01041782">
    <property type="protein sequence ID" value="GAG35933.1"/>
    <property type="molecule type" value="Genomic_DNA"/>
</dbReference>